<evidence type="ECO:0000259" key="2">
    <source>
        <dbReference type="Pfam" id="PF03372"/>
    </source>
</evidence>
<comment type="caution">
    <text evidence="3">The sequence shown here is derived from an EMBL/GenBank/DDBJ whole genome shotgun (WGS) entry which is preliminary data.</text>
</comment>
<dbReference type="RefSeq" id="WP_269908775.1">
    <property type="nucleotide sequence ID" value="NZ_JAPFQA010000029.1"/>
</dbReference>
<dbReference type="EMBL" id="JAPFQA010000029">
    <property type="protein sequence ID" value="MCZ8548529.1"/>
    <property type="molecule type" value="Genomic_DNA"/>
</dbReference>
<keyword evidence="3" id="KW-0378">Hydrolase</keyword>
<evidence type="ECO:0000313" key="3">
    <source>
        <dbReference type="EMBL" id="MCZ8548529.1"/>
    </source>
</evidence>
<accession>A0ABT4R4G3</accession>
<name>A0ABT4R4G3_9HYPH</name>
<reference evidence="3" key="1">
    <citation type="submission" date="2022-11" db="EMBL/GenBank/DDBJ databases">
        <authorList>
            <person name="Coimbra C."/>
        </authorList>
    </citation>
    <scope>NUCLEOTIDE SEQUENCE</scope>
    <source>
        <strain evidence="3">Jales19</strain>
    </source>
</reference>
<dbReference type="GO" id="GO:0004519">
    <property type="term" value="F:endonuclease activity"/>
    <property type="evidence" value="ECO:0007669"/>
    <property type="project" value="UniProtKB-KW"/>
</dbReference>
<dbReference type="PANTHER" id="PTHR41349:SF1">
    <property type="entry name" value="PROTEIN CBG08683"/>
    <property type="match status" value="1"/>
</dbReference>
<dbReference type="InterPro" id="IPR005135">
    <property type="entry name" value="Endo/exonuclease/phosphatase"/>
</dbReference>
<protein>
    <submittedName>
        <fullName evidence="3">Endonuclease/exonuclease/phosphatase family protein</fullName>
    </submittedName>
</protein>
<evidence type="ECO:0000313" key="4">
    <source>
        <dbReference type="Proteomes" id="UP001152178"/>
    </source>
</evidence>
<dbReference type="Gene3D" id="3.60.10.10">
    <property type="entry name" value="Endonuclease/exonuclease/phosphatase"/>
    <property type="match status" value="1"/>
</dbReference>
<dbReference type="InterPro" id="IPR036691">
    <property type="entry name" value="Endo/exonu/phosph_ase_sf"/>
</dbReference>
<feature type="domain" description="Endonuclease/exonuclease/phosphatase" evidence="2">
    <location>
        <begin position="30"/>
        <end position="310"/>
    </location>
</feature>
<dbReference type="Pfam" id="PF03372">
    <property type="entry name" value="Exo_endo_phos"/>
    <property type="match status" value="1"/>
</dbReference>
<keyword evidence="3" id="KW-0255">Endonuclease</keyword>
<feature type="chain" id="PRO_5047530567" evidence="1">
    <location>
        <begin position="23"/>
        <end position="319"/>
    </location>
</feature>
<dbReference type="SUPFAM" id="SSF56219">
    <property type="entry name" value="DNase I-like"/>
    <property type="match status" value="1"/>
</dbReference>
<feature type="signal peptide" evidence="1">
    <location>
        <begin position="1"/>
        <end position="22"/>
    </location>
</feature>
<gene>
    <name evidence="3" type="ORF">OOJ09_30570</name>
</gene>
<evidence type="ECO:0000256" key="1">
    <source>
        <dbReference type="SAM" id="SignalP"/>
    </source>
</evidence>
<dbReference type="Proteomes" id="UP001152178">
    <property type="component" value="Unassembled WGS sequence"/>
</dbReference>
<organism evidence="3 4">
    <name type="scientific">Mesorhizobium qingshengii</name>
    <dbReference type="NCBI Taxonomy" id="1165689"/>
    <lineage>
        <taxon>Bacteria</taxon>
        <taxon>Pseudomonadati</taxon>
        <taxon>Pseudomonadota</taxon>
        <taxon>Alphaproteobacteria</taxon>
        <taxon>Hyphomicrobiales</taxon>
        <taxon>Phyllobacteriaceae</taxon>
        <taxon>Mesorhizobium</taxon>
    </lineage>
</organism>
<keyword evidence="3" id="KW-0540">Nuclease</keyword>
<dbReference type="PANTHER" id="PTHR41349">
    <property type="match status" value="1"/>
</dbReference>
<proteinExistence type="predicted"/>
<keyword evidence="4" id="KW-1185">Reference proteome</keyword>
<sequence length="319" mass="33399">MNAKVLAVALGVLAAAGGNASATETSLTMMAFNIWGGGGNAGKPVDETVAAIKAAGADIVAISETRLEGDPCTADVCAPRGESVAPKIAAALGFHYYDQTAANPAIWANAVISRYPIVKPTADDLGVAIDVMGRSVYVFCVNLDDAPYQPYQLLNIEYGAAPFLKTADEAIKSAESTRGKAFNALIADADAATNADAVFIAGDFNEPSHRDWTPGTVKAGFQPLAVAWPGTSKLEKAGFVDLFRAAYPDEVAKPGITWTPTTEASDPKDHHDRIDFIFARAKALKVHSAGVVGEKAPEADIVVSPWPSDHRAVVAKVSF</sequence>
<keyword evidence="1" id="KW-0732">Signal</keyword>